<dbReference type="PANTHER" id="PTHR30203:SF33">
    <property type="entry name" value="BLR4455 PROTEIN"/>
    <property type="match status" value="1"/>
</dbReference>
<keyword evidence="2" id="KW-0472">Membrane</keyword>
<dbReference type="Proteomes" id="UP000593737">
    <property type="component" value="Chromosome"/>
</dbReference>
<dbReference type="GO" id="GO:0005886">
    <property type="term" value="C:plasma membrane"/>
    <property type="evidence" value="ECO:0007669"/>
    <property type="project" value="UniProtKB-SubCell"/>
</dbReference>
<name>A0A7S8FFL5_9BACT</name>
<keyword evidence="2" id="KW-1134">Transmembrane beta strand</keyword>
<dbReference type="NCBIfam" id="TIGR01845">
    <property type="entry name" value="outer_NodT"/>
    <property type="match status" value="1"/>
</dbReference>
<dbReference type="EMBL" id="CP047423">
    <property type="protein sequence ID" value="QPD05134.1"/>
    <property type="molecule type" value="Genomic_DNA"/>
</dbReference>
<dbReference type="Gene3D" id="1.20.1600.10">
    <property type="entry name" value="Outer membrane efflux proteins (OEP)"/>
    <property type="match status" value="1"/>
</dbReference>
<reference evidence="3 4" key="1">
    <citation type="journal article" date="2020" name="ISME J.">
        <title>Enrichment and physiological characterization of a novel comammox Nitrospira indicates ammonium inhibition of complete nitrification.</title>
        <authorList>
            <person name="Sakoula D."/>
            <person name="Koch H."/>
            <person name="Frank J."/>
            <person name="Jetten M.S.M."/>
            <person name="van Kessel M.A.H.J."/>
            <person name="Lucker S."/>
        </authorList>
    </citation>
    <scope>NUCLEOTIDE SEQUENCE [LARGE SCALE GENOMIC DNA]</scope>
    <source>
        <strain evidence="3">Comreactor17</strain>
    </source>
</reference>
<evidence type="ECO:0000313" key="4">
    <source>
        <dbReference type="Proteomes" id="UP000593737"/>
    </source>
</evidence>
<keyword evidence="2" id="KW-0812">Transmembrane</keyword>
<dbReference type="InterPro" id="IPR003423">
    <property type="entry name" value="OMP_efflux"/>
</dbReference>
<dbReference type="Pfam" id="PF02321">
    <property type="entry name" value="OEP"/>
    <property type="match status" value="2"/>
</dbReference>
<dbReference type="SUPFAM" id="SSF56954">
    <property type="entry name" value="Outer membrane efflux proteins (OEP)"/>
    <property type="match status" value="1"/>
</dbReference>
<dbReference type="AlphaFoldDB" id="A0A7S8FFL5"/>
<evidence type="ECO:0000313" key="3">
    <source>
        <dbReference type="EMBL" id="QPD05134.1"/>
    </source>
</evidence>
<dbReference type="Gene3D" id="2.20.200.10">
    <property type="entry name" value="Outer membrane efflux proteins (OEP)"/>
    <property type="match status" value="1"/>
</dbReference>
<accession>A0A7S8FFL5</accession>
<sequence>MTTLRAIIAAFTFSACVQGTDYQRPKTDALDSWSQVAPIPATVSTSHQPEATWWKTFQNDELSEVIERALQYNHDVKRAVVRILEGRASVMSATAGLFPQMNLSSSYTNIAVSENTLAGLGLATGQRPGPTIFATPGTTFDLWNGAMDLRWEIDLWGRIRRGREAAQAETKAIEEDARAVALSLISDVGQSYFRIRELDEQLDIASRTLAVRQESLEIIQKRAVVGLASELDVKRIEVLVAEAAGLIPDLTRLRAIESHRLEVLTGMTPGSLALVRKPLRAVIAQPDIPVGLPSQLLERRPDILQAEATLVASNARIGQARAYFFPTLLITGQGGLQSADFAKWFSGNSLNYSIGPSITLPIFQGGTNLARLDQAESQYQQLLEGYRQTILQAFREVADLLVSVHARGEQLTHQRAQLTAAQEAVRLAQVRYRNGMVNYLDVLDAQRTVLSAETQLVLTERARLTEMVSLFKALGGGWEPSQSGPPT</sequence>
<dbReference type="KEGG" id="nkf:Nkreftii_002908"/>
<evidence type="ECO:0008006" key="5">
    <source>
        <dbReference type="Google" id="ProtNLM"/>
    </source>
</evidence>
<gene>
    <name evidence="3" type="ORF">Nkreftii_002908</name>
</gene>
<dbReference type="PROSITE" id="PS51257">
    <property type="entry name" value="PROKAR_LIPOPROTEIN"/>
    <property type="match status" value="1"/>
</dbReference>
<evidence type="ECO:0000256" key="1">
    <source>
        <dbReference type="ARBA" id="ARBA00007613"/>
    </source>
</evidence>
<evidence type="ECO:0000256" key="2">
    <source>
        <dbReference type="RuleBase" id="RU362097"/>
    </source>
</evidence>
<proteinExistence type="inferred from homology"/>
<dbReference type="GO" id="GO:0015562">
    <property type="term" value="F:efflux transmembrane transporter activity"/>
    <property type="evidence" value="ECO:0007669"/>
    <property type="project" value="InterPro"/>
</dbReference>
<protein>
    <recommendedName>
        <fullName evidence="5">Efflux transporter outer membrane subunit</fullName>
    </recommendedName>
</protein>
<comment type="similarity">
    <text evidence="1 2">Belongs to the outer membrane factor (OMF) (TC 1.B.17) family.</text>
</comment>
<dbReference type="InterPro" id="IPR010131">
    <property type="entry name" value="MdtP/NodT-like"/>
</dbReference>
<keyword evidence="2" id="KW-0449">Lipoprotein</keyword>
<organism evidence="3 4">
    <name type="scientific">Candidatus Nitrospira kreftii</name>
    <dbReference type="NCBI Taxonomy" id="2652173"/>
    <lineage>
        <taxon>Bacteria</taxon>
        <taxon>Pseudomonadati</taxon>
        <taxon>Nitrospirota</taxon>
        <taxon>Nitrospiria</taxon>
        <taxon>Nitrospirales</taxon>
        <taxon>Nitrospiraceae</taxon>
        <taxon>Nitrospira</taxon>
    </lineage>
</organism>
<dbReference type="PANTHER" id="PTHR30203">
    <property type="entry name" value="OUTER MEMBRANE CATION EFFLUX PROTEIN"/>
    <property type="match status" value="1"/>
</dbReference>
<comment type="subcellular location">
    <subcellularLocation>
        <location evidence="2">Cell membrane</location>
        <topology evidence="2">Lipid-anchor</topology>
    </subcellularLocation>
</comment>
<keyword evidence="2" id="KW-0564">Palmitate</keyword>